<gene>
    <name evidence="1" type="ORF">T11_388</name>
</gene>
<dbReference type="Proteomes" id="UP000055024">
    <property type="component" value="Unassembled WGS sequence"/>
</dbReference>
<evidence type="ECO:0000313" key="1">
    <source>
        <dbReference type="EMBL" id="KRY97428.1"/>
    </source>
</evidence>
<comment type="caution">
    <text evidence="1">The sequence shown here is derived from an EMBL/GenBank/DDBJ whole genome shotgun (WGS) entry which is preliminary data.</text>
</comment>
<evidence type="ECO:0000313" key="2">
    <source>
        <dbReference type="Proteomes" id="UP000055024"/>
    </source>
</evidence>
<accession>A0A0V1GGP0</accession>
<name>A0A0V1GGP0_9BILA</name>
<proteinExistence type="predicted"/>
<keyword evidence="2" id="KW-1185">Reference proteome</keyword>
<dbReference type="OrthoDB" id="5920150at2759"/>
<organism evidence="1 2">
    <name type="scientific">Trichinella zimbabwensis</name>
    <dbReference type="NCBI Taxonomy" id="268475"/>
    <lineage>
        <taxon>Eukaryota</taxon>
        <taxon>Metazoa</taxon>
        <taxon>Ecdysozoa</taxon>
        <taxon>Nematoda</taxon>
        <taxon>Enoplea</taxon>
        <taxon>Dorylaimia</taxon>
        <taxon>Trichinellida</taxon>
        <taxon>Trichinellidae</taxon>
        <taxon>Trichinella</taxon>
    </lineage>
</organism>
<dbReference type="AlphaFoldDB" id="A0A0V1GGP0"/>
<sequence>MENEFDDQLVILLVAPMPFVDADRRKLITHKWRTDAYIKCDVRCRVN</sequence>
<protein>
    <submittedName>
        <fullName evidence="1">Uncharacterized protein</fullName>
    </submittedName>
</protein>
<dbReference type="EMBL" id="JYDP01002060">
    <property type="protein sequence ID" value="KRY97428.1"/>
    <property type="molecule type" value="Genomic_DNA"/>
</dbReference>
<reference evidence="1 2" key="1">
    <citation type="submission" date="2015-01" db="EMBL/GenBank/DDBJ databases">
        <title>Evolution of Trichinella species and genotypes.</title>
        <authorList>
            <person name="Korhonen P.K."/>
            <person name="Edoardo P."/>
            <person name="Giuseppe L.R."/>
            <person name="Gasser R.B."/>
        </authorList>
    </citation>
    <scope>NUCLEOTIDE SEQUENCE [LARGE SCALE GENOMIC DNA]</scope>
    <source>
        <strain evidence="1">ISS1029</strain>
    </source>
</reference>